<name>A0A8K1FLT4_PYTOL</name>
<dbReference type="Proteomes" id="UP000794436">
    <property type="component" value="Unassembled WGS sequence"/>
</dbReference>
<dbReference type="AlphaFoldDB" id="A0A8K1FLT4"/>
<proteinExistence type="predicted"/>
<reference evidence="1" key="1">
    <citation type="submission" date="2019-03" db="EMBL/GenBank/DDBJ databases">
        <title>Long read genome sequence of the mycoparasitic Pythium oligandrum ATCC 38472 isolated from sugarbeet rhizosphere.</title>
        <authorList>
            <person name="Gaulin E."/>
        </authorList>
    </citation>
    <scope>NUCLEOTIDE SEQUENCE</scope>
    <source>
        <strain evidence="1">ATCC 38472_TT</strain>
    </source>
</reference>
<accession>A0A8K1FLT4</accession>
<dbReference type="OrthoDB" id="66095at2759"/>
<gene>
    <name evidence="1" type="ORF">Poli38472_006063</name>
</gene>
<protein>
    <submittedName>
        <fullName evidence="1">Uncharacterized protein</fullName>
    </submittedName>
</protein>
<evidence type="ECO:0000313" key="2">
    <source>
        <dbReference type="Proteomes" id="UP000794436"/>
    </source>
</evidence>
<sequence>MQDSNIYEAPTQKDAREARILSLEERAELAQPSLKVNDVALAASLLARVPKITLDVISNVLQFAGLLVVFDAETRENRRGRYDMNEEYLRLNIPEESTLALPRGMALSKCYEVVVQCTSRDQGWASQDHEHDGTYAASFTWSEVAVLKNTTDGGTEVARTLVCRNARVVNTSRHHVRHFRSPDDIPDHVAPGSSLQLIIRSQYPGWANTVEYGHLRARFFVELDEDFEFLSPTEIAKAIPSEPAQGRCTVQ</sequence>
<organism evidence="1 2">
    <name type="scientific">Pythium oligandrum</name>
    <name type="common">Mycoparasitic fungus</name>
    <dbReference type="NCBI Taxonomy" id="41045"/>
    <lineage>
        <taxon>Eukaryota</taxon>
        <taxon>Sar</taxon>
        <taxon>Stramenopiles</taxon>
        <taxon>Oomycota</taxon>
        <taxon>Peronosporomycetes</taxon>
        <taxon>Pythiales</taxon>
        <taxon>Pythiaceae</taxon>
        <taxon>Pythium</taxon>
    </lineage>
</organism>
<comment type="caution">
    <text evidence="1">The sequence shown here is derived from an EMBL/GenBank/DDBJ whole genome shotgun (WGS) entry which is preliminary data.</text>
</comment>
<evidence type="ECO:0000313" key="1">
    <source>
        <dbReference type="EMBL" id="TMW68595.1"/>
    </source>
</evidence>
<keyword evidence="2" id="KW-1185">Reference proteome</keyword>
<dbReference type="EMBL" id="SPLM01000002">
    <property type="protein sequence ID" value="TMW68595.1"/>
    <property type="molecule type" value="Genomic_DNA"/>
</dbReference>